<feature type="domain" description="Type II methyltransferase M.TaqI-like" evidence="6">
    <location>
        <begin position="135"/>
        <end position="225"/>
    </location>
</feature>
<evidence type="ECO:0000256" key="4">
    <source>
        <dbReference type="ARBA" id="ARBA00022691"/>
    </source>
</evidence>
<keyword evidence="2" id="KW-0489">Methyltransferase</keyword>
<dbReference type="PROSITE" id="PS00092">
    <property type="entry name" value="N6_MTASE"/>
    <property type="match status" value="1"/>
</dbReference>
<dbReference type="Proteomes" id="UP000078287">
    <property type="component" value="Unassembled WGS sequence"/>
</dbReference>
<dbReference type="GO" id="GO:0003676">
    <property type="term" value="F:nucleic acid binding"/>
    <property type="evidence" value="ECO:0007669"/>
    <property type="project" value="InterPro"/>
</dbReference>
<evidence type="ECO:0000313" key="7">
    <source>
        <dbReference type="EMBL" id="OAN48521.1"/>
    </source>
</evidence>
<dbReference type="GO" id="GO:0006304">
    <property type="term" value="P:DNA modification"/>
    <property type="evidence" value="ECO:0007669"/>
    <property type="project" value="InterPro"/>
</dbReference>
<dbReference type="GO" id="GO:0009007">
    <property type="term" value="F:site-specific DNA-methyltransferase (adenine-specific) activity"/>
    <property type="evidence" value="ECO:0007669"/>
    <property type="project" value="UniProtKB-EC"/>
</dbReference>
<name>A0A178MIH9_9CHLR</name>
<dbReference type="REBASE" id="159291">
    <property type="entry name" value="M.Cspisl2ORF8035P"/>
</dbReference>
<sequence length="499" mass="55731">MLNRANCDPETDQAHRNALGQFFTPPHIADLMASWIDPLPETIVLLDAGAGSGALTAALVRRVCQNRGPTRRIHVTAFEIDHALTQPLAQCMAECQRMCEAADVQFTADIHHTDFISAAVPIVRRELFAAALPPFNVALVNPPYRKIRSDSTYRLLLRSAGIETSNLYAGFLALIMQLLVPGGQLVSITPRSFCNGPYFRPFRAELLNTMAIQRLHTFDSRATVFRHDDVLQETVIMHAIKSTQPRATIWVSRSNGLAGHPIYEQALPSDTVIRATGADRWIHIPEHEDILRAQGQRQRLPATLAELGLAVSTGRVVDFRARPWLRAEPDEATVPLIYPHNLQHGVIQWPDVSMRKPQAIQRCAETANLLIPSAIYVVVKRFTAKEERRRLVAALYEPWRIPAESVGFENHVNYIHANGRGIELALAKGLTIFLNSTWADRAFRAFSGHTQVNAADLRAFSYPNRAALEYIGNLIDQVNLSQTEIDAIIEGLLYESTRD</sequence>
<dbReference type="InterPro" id="IPR029063">
    <property type="entry name" value="SAM-dependent_MTases_sf"/>
</dbReference>
<organism evidence="7 8">
    <name type="scientific">Chloroflexus islandicus</name>
    <dbReference type="NCBI Taxonomy" id="1707952"/>
    <lineage>
        <taxon>Bacteria</taxon>
        <taxon>Bacillati</taxon>
        <taxon>Chloroflexota</taxon>
        <taxon>Chloroflexia</taxon>
        <taxon>Chloroflexales</taxon>
        <taxon>Chloroflexineae</taxon>
        <taxon>Chloroflexaceae</taxon>
        <taxon>Chloroflexus</taxon>
    </lineage>
</organism>
<accession>A0A178MIH9</accession>
<reference evidence="7 8" key="1">
    <citation type="submission" date="2016-04" db="EMBL/GenBank/DDBJ databases">
        <title>Chloroflexus islandicus sp. nov., a thermophilic filamentous anoxygenic phototrophic bacterium from geyser Strokkur (Iceland).</title>
        <authorList>
            <person name="Gaisin V.A."/>
            <person name="Kalashnikov A.M."/>
            <person name="Sukhacheva M.V."/>
            <person name="Grouzdev D.S."/>
            <person name="Ivanov T.M."/>
            <person name="Kuznetsov B."/>
            <person name="Gorlenko V.M."/>
        </authorList>
    </citation>
    <scope>NUCLEOTIDE SEQUENCE [LARGE SCALE GENOMIC DNA]</scope>
    <source>
        <strain evidence="8">isl-2</strain>
    </source>
</reference>
<dbReference type="PRINTS" id="PR00507">
    <property type="entry name" value="N12N6MTFRASE"/>
</dbReference>
<keyword evidence="8" id="KW-1185">Reference proteome</keyword>
<dbReference type="RefSeq" id="WP_066783005.1">
    <property type="nucleotide sequence ID" value="NZ_LWQS01000031.1"/>
</dbReference>
<evidence type="ECO:0000256" key="2">
    <source>
        <dbReference type="ARBA" id="ARBA00022603"/>
    </source>
</evidence>
<dbReference type="GO" id="GO:0032259">
    <property type="term" value="P:methylation"/>
    <property type="evidence" value="ECO:0007669"/>
    <property type="project" value="UniProtKB-KW"/>
</dbReference>
<dbReference type="Pfam" id="PF07669">
    <property type="entry name" value="Eco57I"/>
    <property type="match status" value="1"/>
</dbReference>
<evidence type="ECO:0000256" key="5">
    <source>
        <dbReference type="ARBA" id="ARBA00047942"/>
    </source>
</evidence>
<comment type="caution">
    <text evidence="7">The sequence shown here is derived from an EMBL/GenBank/DDBJ whole genome shotgun (WGS) entry which is preliminary data.</text>
</comment>
<dbReference type="SUPFAM" id="SSF53335">
    <property type="entry name" value="S-adenosyl-L-methionine-dependent methyltransferases"/>
    <property type="match status" value="1"/>
</dbReference>
<dbReference type="STRING" id="1707952.A6A03_08035"/>
<comment type="catalytic activity">
    <reaction evidence="5">
        <text>a 2'-deoxyadenosine in DNA + S-adenosyl-L-methionine = an N(6)-methyl-2'-deoxyadenosine in DNA + S-adenosyl-L-homocysteine + H(+)</text>
        <dbReference type="Rhea" id="RHEA:15197"/>
        <dbReference type="Rhea" id="RHEA-COMP:12418"/>
        <dbReference type="Rhea" id="RHEA-COMP:12419"/>
        <dbReference type="ChEBI" id="CHEBI:15378"/>
        <dbReference type="ChEBI" id="CHEBI:57856"/>
        <dbReference type="ChEBI" id="CHEBI:59789"/>
        <dbReference type="ChEBI" id="CHEBI:90615"/>
        <dbReference type="ChEBI" id="CHEBI:90616"/>
        <dbReference type="EC" id="2.1.1.72"/>
    </reaction>
</comment>
<dbReference type="Gene3D" id="3.40.50.150">
    <property type="entry name" value="Vaccinia Virus protein VP39"/>
    <property type="match status" value="1"/>
</dbReference>
<evidence type="ECO:0000259" key="6">
    <source>
        <dbReference type="Pfam" id="PF07669"/>
    </source>
</evidence>
<evidence type="ECO:0000256" key="1">
    <source>
        <dbReference type="ARBA" id="ARBA00011900"/>
    </source>
</evidence>
<dbReference type="EC" id="2.1.1.72" evidence="1"/>
<dbReference type="PANTHER" id="PTHR33841">
    <property type="entry name" value="DNA METHYLTRANSFERASE YEEA-RELATED"/>
    <property type="match status" value="1"/>
</dbReference>
<dbReference type="AlphaFoldDB" id="A0A178MIH9"/>
<dbReference type="InterPro" id="IPR050953">
    <property type="entry name" value="N4_N6_ade-DNA_methylase"/>
</dbReference>
<evidence type="ECO:0000313" key="8">
    <source>
        <dbReference type="Proteomes" id="UP000078287"/>
    </source>
</evidence>
<proteinExistence type="predicted"/>
<dbReference type="PANTHER" id="PTHR33841:SF1">
    <property type="entry name" value="DNA METHYLTRANSFERASE A"/>
    <property type="match status" value="1"/>
</dbReference>
<gene>
    <name evidence="7" type="ORF">A6A03_08035</name>
</gene>
<keyword evidence="3" id="KW-0808">Transferase</keyword>
<dbReference type="InterPro" id="IPR002052">
    <property type="entry name" value="DNA_methylase_N6_adenine_CS"/>
</dbReference>
<dbReference type="CDD" id="cd02440">
    <property type="entry name" value="AdoMet_MTases"/>
    <property type="match status" value="1"/>
</dbReference>
<keyword evidence="4" id="KW-0949">S-adenosyl-L-methionine</keyword>
<evidence type="ECO:0000256" key="3">
    <source>
        <dbReference type="ARBA" id="ARBA00022679"/>
    </source>
</evidence>
<dbReference type="OrthoDB" id="9815272at2"/>
<protein>
    <recommendedName>
        <fullName evidence="1">site-specific DNA-methyltransferase (adenine-specific)</fullName>
        <ecNumber evidence="1">2.1.1.72</ecNumber>
    </recommendedName>
</protein>
<dbReference type="EMBL" id="LWQS01000031">
    <property type="protein sequence ID" value="OAN48521.1"/>
    <property type="molecule type" value="Genomic_DNA"/>
</dbReference>
<dbReference type="InterPro" id="IPR011639">
    <property type="entry name" value="MethylTrfase_TaqI-like_dom"/>
</dbReference>